<accession>A0A955L4R0</accession>
<dbReference type="InterPro" id="IPR005240">
    <property type="entry name" value="DUF389"/>
</dbReference>
<dbReference type="PANTHER" id="PTHR20992">
    <property type="entry name" value="AT15442P-RELATED"/>
    <property type="match status" value="1"/>
</dbReference>
<organism evidence="2 3">
    <name type="scientific">Candidatus Dojkabacteria bacterium</name>
    <dbReference type="NCBI Taxonomy" id="2099670"/>
    <lineage>
        <taxon>Bacteria</taxon>
        <taxon>Candidatus Dojkabacteria</taxon>
    </lineage>
</organism>
<feature type="transmembrane region" description="Helical" evidence="1">
    <location>
        <begin position="94"/>
        <end position="118"/>
    </location>
</feature>
<name>A0A955L4R0_9BACT</name>
<feature type="transmembrane region" description="Helical" evidence="1">
    <location>
        <begin position="130"/>
        <end position="150"/>
    </location>
</feature>
<proteinExistence type="predicted"/>
<feature type="transmembrane region" description="Helical" evidence="1">
    <location>
        <begin position="36"/>
        <end position="54"/>
    </location>
</feature>
<dbReference type="Proteomes" id="UP000783287">
    <property type="component" value="Unassembled WGS sequence"/>
</dbReference>
<dbReference type="PANTHER" id="PTHR20992:SF9">
    <property type="entry name" value="AT15442P-RELATED"/>
    <property type="match status" value="1"/>
</dbReference>
<dbReference type="EMBL" id="JAGQLK010000016">
    <property type="protein sequence ID" value="MCA9382971.1"/>
    <property type="molecule type" value="Genomic_DNA"/>
</dbReference>
<evidence type="ECO:0000313" key="2">
    <source>
        <dbReference type="EMBL" id="MCA9382971.1"/>
    </source>
</evidence>
<feature type="transmembrane region" description="Helical" evidence="1">
    <location>
        <begin position="157"/>
        <end position="179"/>
    </location>
</feature>
<evidence type="ECO:0000313" key="3">
    <source>
        <dbReference type="Proteomes" id="UP000783287"/>
    </source>
</evidence>
<protein>
    <submittedName>
        <fullName evidence="2">TIGR00341 family protein</fullName>
    </submittedName>
</protein>
<reference evidence="2" key="2">
    <citation type="journal article" date="2021" name="Microbiome">
        <title>Successional dynamics and alternative stable states in a saline activated sludge microbial community over 9 years.</title>
        <authorList>
            <person name="Wang Y."/>
            <person name="Ye J."/>
            <person name="Ju F."/>
            <person name="Liu L."/>
            <person name="Boyd J.A."/>
            <person name="Deng Y."/>
            <person name="Parks D.H."/>
            <person name="Jiang X."/>
            <person name="Yin X."/>
            <person name="Woodcroft B.J."/>
            <person name="Tyson G.W."/>
            <person name="Hugenholtz P."/>
            <person name="Polz M.F."/>
            <person name="Zhang T."/>
        </authorList>
    </citation>
    <scope>NUCLEOTIDE SEQUENCE</scope>
    <source>
        <strain evidence="2">HKST-UBA14</strain>
    </source>
</reference>
<evidence type="ECO:0000256" key="1">
    <source>
        <dbReference type="SAM" id="Phobius"/>
    </source>
</evidence>
<feature type="transmembrane region" description="Helical" evidence="1">
    <location>
        <begin position="185"/>
        <end position="210"/>
    </location>
</feature>
<gene>
    <name evidence="2" type="ORF">KC909_01270</name>
</gene>
<sequence>MISKLLHKIDGLTADERDKLQDKLLEQVSEEVKLDVSYIIVLLSSTIITTLGLLTNSTAVVIGGMLIAPIFWPIMGLTLSTITTRRHLLNKSAISILISIGLVLLISSSVSMIIPFSGVTEEIRQRTNPTLLDLLIALSVSVIAVAAIYYPKISTTATGVAVSIALLPPLCVSGIGLALMDFDIFWNSFLLFGANVGAIVFAGVVTLYLLRFRPKRKEEKERLRIGIIFSILFLFLLSIPLTIYFRDSIAQSRIHEEITNELNSQFMDITEDSRVETVITQNFSTLDDSIKVQATVFLPEGFYITNAQQEEIIQSLSEKTGKTIDLQLNLVTTLLLRKEEDENIKSLNREIEIFIARELEALNSGIVINDTIINYPENFSDNGGVIEILLSLKDFGDTQITFDQKQNLEERIKVYVNNEVELNIELVPIRKLSQPSDLVKLEASINNVLGQDLNFIDNNIDIGELIVVNSENNGKGNVVSVTAQIYVPAEVDTATIDKATLETHLSEEVEETVELELQIIRVEKI</sequence>
<reference evidence="2" key="1">
    <citation type="submission" date="2020-04" db="EMBL/GenBank/DDBJ databases">
        <authorList>
            <person name="Zhang T."/>
        </authorList>
    </citation>
    <scope>NUCLEOTIDE SEQUENCE</scope>
    <source>
        <strain evidence="2">HKST-UBA14</strain>
    </source>
</reference>
<feature type="transmembrane region" description="Helical" evidence="1">
    <location>
        <begin position="60"/>
        <end position="82"/>
    </location>
</feature>
<dbReference type="Pfam" id="PF04087">
    <property type="entry name" value="DUF389"/>
    <property type="match status" value="1"/>
</dbReference>
<dbReference type="NCBIfam" id="TIGR00341">
    <property type="entry name" value="TIGR00341 family protein"/>
    <property type="match status" value="1"/>
</dbReference>
<keyword evidence="1" id="KW-0812">Transmembrane</keyword>
<dbReference type="AlphaFoldDB" id="A0A955L4R0"/>
<comment type="caution">
    <text evidence="2">The sequence shown here is derived from an EMBL/GenBank/DDBJ whole genome shotgun (WGS) entry which is preliminary data.</text>
</comment>
<feature type="transmembrane region" description="Helical" evidence="1">
    <location>
        <begin position="222"/>
        <end position="245"/>
    </location>
</feature>
<keyword evidence="1" id="KW-1133">Transmembrane helix</keyword>
<keyword evidence="1" id="KW-0472">Membrane</keyword>